<dbReference type="Pfam" id="PF00679">
    <property type="entry name" value="EFG_C"/>
    <property type="match status" value="1"/>
</dbReference>
<evidence type="ECO:0000256" key="4">
    <source>
        <dbReference type="ARBA" id="ARBA00022917"/>
    </source>
</evidence>
<keyword evidence="3 6" id="KW-0378">Hydrolase</keyword>
<comment type="function">
    <text evidence="6">Required for accurate and efficient protein synthesis under certain stress conditions. May act as a fidelity factor of the translation reaction, by catalyzing a one-codon backward translocation of tRNAs on improperly translocated ribosomes. Back-translocation proceeds from a post-translocation (POST) complex to a pre-translocation (PRE) complex, thus giving elongation factor G a second chance to translocate the tRNAs correctly. Binds to ribosomes in a GTP-dependent manner.</text>
</comment>
<dbReference type="InterPro" id="IPR006297">
    <property type="entry name" value="EF-4"/>
</dbReference>
<dbReference type="Gene3D" id="3.30.70.870">
    <property type="entry name" value="Elongation Factor G (Translational Gtpase), domain 3"/>
    <property type="match status" value="1"/>
</dbReference>
<dbReference type="InterPro" id="IPR035654">
    <property type="entry name" value="LepA_IV"/>
</dbReference>
<proteinExistence type="inferred from homology"/>
<keyword evidence="9" id="KW-1185">Reference proteome</keyword>
<evidence type="ECO:0000313" key="9">
    <source>
        <dbReference type="Proteomes" id="UP001158049"/>
    </source>
</evidence>
<dbReference type="InterPro" id="IPR035647">
    <property type="entry name" value="EFG_III/V"/>
</dbReference>
<dbReference type="CDD" id="cd01890">
    <property type="entry name" value="LepA"/>
    <property type="match status" value="1"/>
</dbReference>
<dbReference type="SUPFAM" id="SSF50447">
    <property type="entry name" value="Translation proteins"/>
    <property type="match status" value="1"/>
</dbReference>
<keyword evidence="6" id="KW-1003">Cell membrane</keyword>
<dbReference type="SUPFAM" id="SSF54980">
    <property type="entry name" value="EF-G C-terminal domain-like"/>
    <property type="match status" value="2"/>
</dbReference>
<dbReference type="InterPro" id="IPR005225">
    <property type="entry name" value="Small_GTP-bd"/>
</dbReference>
<protein>
    <recommendedName>
        <fullName evidence="6">Elongation factor 4</fullName>
        <shortName evidence="6">EF-4</shortName>
        <ecNumber evidence="6">3.6.5.n1</ecNumber>
    </recommendedName>
    <alternativeName>
        <fullName evidence="6">Ribosomal back-translocase LepA</fullName>
    </alternativeName>
</protein>
<organism evidence="8 9">
    <name type="scientific">Noviherbaspirillum suwonense</name>
    <dbReference type="NCBI Taxonomy" id="1224511"/>
    <lineage>
        <taxon>Bacteria</taxon>
        <taxon>Pseudomonadati</taxon>
        <taxon>Pseudomonadota</taxon>
        <taxon>Betaproteobacteria</taxon>
        <taxon>Burkholderiales</taxon>
        <taxon>Oxalobacteraceae</taxon>
        <taxon>Noviherbaspirillum</taxon>
    </lineage>
</organism>
<feature type="binding site" evidence="6">
    <location>
        <begin position="14"/>
        <end position="19"/>
    </location>
    <ligand>
        <name>GTP</name>
        <dbReference type="ChEBI" id="CHEBI:37565"/>
    </ligand>
</feature>
<reference evidence="8 9" key="1">
    <citation type="submission" date="2017-05" db="EMBL/GenBank/DDBJ databases">
        <authorList>
            <person name="Varghese N."/>
            <person name="Submissions S."/>
        </authorList>
    </citation>
    <scope>NUCLEOTIDE SEQUENCE [LARGE SCALE GENOMIC DNA]</scope>
    <source>
        <strain evidence="8 9">DSM 26001</strain>
    </source>
</reference>
<dbReference type="Proteomes" id="UP001158049">
    <property type="component" value="Unassembled WGS sequence"/>
</dbReference>
<dbReference type="Pfam" id="PF03144">
    <property type="entry name" value="GTP_EFTU_D2"/>
    <property type="match status" value="1"/>
</dbReference>
<accession>A0ABY1QHX2</accession>
<dbReference type="PRINTS" id="PR00315">
    <property type="entry name" value="ELONGATNFCT"/>
</dbReference>
<dbReference type="InterPro" id="IPR038363">
    <property type="entry name" value="LepA_C_sf"/>
</dbReference>
<feature type="domain" description="Tr-type G" evidence="7">
    <location>
        <begin position="2"/>
        <end position="184"/>
    </location>
</feature>
<dbReference type="Pfam" id="PF00009">
    <property type="entry name" value="GTP_EFTU"/>
    <property type="match status" value="1"/>
</dbReference>
<dbReference type="InterPro" id="IPR000640">
    <property type="entry name" value="EFG_V-like"/>
</dbReference>
<evidence type="ECO:0000256" key="6">
    <source>
        <dbReference type="HAMAP-Rule" id="MF_00071"/>
    </source>
</evidence>
<name>A0ABY1QHX2_9BURK</name>
<evidence type="ECO:0000259" key="7">
    <source>
        <dbReference type="PROSITE" id="PS51722"/>
    </source>
</evidence>
<dbReference type="EMBL" id="FXUL01000015">
    <property type="protein sequence ID" value="SMP69647.1"/>
    <property type="molecule type" value="Genomic_DNA"/>
</dbReference>
<dbReference type="Gene3D" id="3.30.70.2570">
    <property type="entry name" value="Elongation factor 4, C-terminal domain"/>
    <property type="match status" value="1"/>
</dbReference>
<dbReference type="PROSITE" id="PS00301">
    <property type="entry name" value="G_TR_1"/>
    <property type="match status" value="1"/>
</dbReference>
<dbReference type="EC" id="3.6.5.n1" evidence="6"/>
<dbReference type="PROSITE" id="PS51722">
    <property type="entry name" value="G_TR_2"/>
    <property type="match status" value="1"/>
</dbReference>
<gene>
    <name evidence="6" type="primary">lepA</name>
    <name evidence="8" type="ORF">SAMN06295970_11572</name>
</gene>
<dbReference type="Gene3D" id="3.40.50.300">
    <property type="entry name" value="P-loop containing nucleotide triphosphate hydrolases"/>
    <property type="match status" value="1"/>
</dbReference>
<comment type="caution">
    <text evidence="8">The sequence shown here is derived from an EMBL/GenBank/DDBJ whole genome shotgun (WGS) entry which is preliminary data.</text>
</comment>
<dbReference type="InterPro" id="IPR027417">
    <property type="entry name" value="P-loop_NTPase"/>
</dbReference>
<dbReference type="CDD" id="cd16260">
    <property type="entry name" value="EF4_III"/>
    <property type="match status" value="1"/>
</dbReference>
<dbReference type="Gene3D" id="3.30.70.240">
    <property type="match status" value="1"/>
</dbReference>
<comment type="similarity">
    <text evidence="1 6">Belongs to the TRAFAC class translation factor GTPase superfamily. Classic translation factor GTPase family. LepA subfamily.</text>
</comment>
<evidence type="ECO:0000256" key="5">
    <source>
        <dbReference type="ARBA" id="ARBA00023134"/>
    </source>
</evidence>
<dbReference type="InterPro" id="IPR013842">
    <property type="entry name" value="LepA_CTD"/>
</dbReference>
<dbReference type="NCBIfam" id="TIGR01393">
    <property type="entry name" value="lepA"/>
    <property type="match status" value="1"/>
</dbReference>
<sequence length="597" mass="65824">MNNIRNFSIIAHIDHGKSTLADRIIQLCGGLSDREMEAQVLDSMDIERERGITIKAQTAALSYKARDGQIYNLNLIDTPGHVDFSYEVSRSLSACEGALLVVDASQGVEAQTVANCYTALELGVEVVPVLNKIDLPSADPENAKSEIEEVIGIDASDAVLCSAKSGLGVQDVLESLITKVPPPKGDPDAPLQALIVDSWFDNYVGVVMLVRVMNGTLRPKDKILLMAHGSQHLVESVGVFTPKSVSRETLAAGQVGFIIAGIKELKAAKVGDTVTLASRPAKEPLPGFKEVQPQVFAGLFPVEANQYDALRDSLEKLKLNDAALMYEPEVSQALGFGFRCGFLGLLHMEIVQERLEREFDMDLITTAPTVVYEVIMRDGTTLMVDNPSKMPDPSKTEEIREPIVTVNLYMPQEYVGSVITLCTQKRGVQINMSYHGKQVQLTYEMPMAEIVLDFFDRLKSTSRGYASMDYEFKEYRAADVVKVDMLINSEKVDALAIIVHRANSQYRGRAVAAKMRELIPRQMFDVAIQAAIGANIISRENVKALRKNVLAKCYGGDISRKRKLLEKQKAGKKRMKQVGSVEIPQEAFLAILQVDEK</sequence>
<dbReference type="PANTHER" id="PTHR43512:SF4">
    <property type="entry name" value="TRANSLATION FACTOR GUF1 HOMOLOG, CHLOROPLASTIC"/>
    <property type="match status" value="1"/>
</dbReference>
<dbReference type="HAMAP" id="MF_00071">
    <property type="entry name" value="LepA"/>
    <property type="match status" value="1"/>
</dbReference>
<dbReference type="NCBIfam" id="TIGR00231">
    <property type="entry name" value="small_GTP"/>
    <property type="match status" value="1"/>
</dbReference>
<keyword evidence="4 6" id="KW-0648">Protein biosynthesis</keyword>
<dbReference type="Gene3D" id="2.40.30.10">
    <property type="entry name" value="Translation factors"/>
    <property type="match status" value="1"/>
</dbReference>
<dbReference type="InterPro" id="IPR031157">
    <property type="entry name" value="G_TR_CS"/>
</dbReference>
<dbReference type="InterPro" id="IPR004161">
    <property type="entry name" value="EFTu-like_2"/>
</dbReference>
<dbReference type="InterPro" id="IPR009000">
    <property type="entry name" value="Transl_B-barrel_sf"/>
</dbReference>
<evidence type="ECO:0000256" key="2">
    <source>
        <dbReference type="ARBA" id="ARBA00022741"/>
    </source>
</evidence>
<evidence type="ECO:0000256" key="1">
    <source>
        <dbReference type="ARBA" id="ARBA00005454"/>
    </source>
</evidence>
<dbReference type="CDD" id="cd03709">
    <property type="entry name" value="lepA_C"/>
    <property type="match status" value="1"/>
</dbReference>
<dbReference type="RefSeq" id="WP_283443690.1">
    <property type="nucleotide sequence ID" value="NZ_FXUL01000015.1"/>
</dbReference>
<comment type="subcellular location">
    <subcellularLocation>
        <location evidence="6">Cell membrane</location>
        <topology evidence="6">Peripheral membrane protein</topology>
        <orientation evidence="6">Cytoplasmic side</orientation>
    </subcellularLocation>
</comment>
<evidence type="ECO:0000313" key="8">
    <source>
        <dbReference type="EMBL" id="SMP69647.1"/>
    </source>
</evidence>
<comment type="catalytic activity">
    <reaction evidence="6">
        <text>GTP + H2O = GDP + phosphate + H(+)</text>
        <dbReference type="Rhea" id="RHEA:19669"/>
        <dbReference type="ChEBI" id="CHEBI:15377"/>
        <dbReference type="ChEBI" id="CHEBI:15378"/>
        <dbReference type="ChEBI" id="CHEBI:37565"/>
        <dbReference type="ChEBI" id="CHEBI:43474"/>
        <dbReference type="ChEBI" id="CHEBI:58189"/>
        <dbReference type="EC" id="3.6.5.n1"/>
    </reaction>
</comment>
<dbReference type="CDD" id="cd03699">
    <property type="entry name" value="EF4_II"/>
    <property type="match status" value="1"/>
</dbReference>
<evidence type="ECO:0000256" key="3">
    <source>
        <dbReference type="ARBA" id="ARBA00022801"/>
    </source>
</evidence>
<dbReference type="InterPro" id="IPR000795">
    <property type="entry name" value="T_Tr_GTP-bd_dom"/>
</dbReference>
<keyword evidence="5 6" id="KW-0342">GTP-binding</keyword>
<dbReference type="SUPFAM" id="SSF52540">
    <property type="entry name" value="P-loop containing nucleoside triphosphate hydrolases"/>
    <property type="match status" value="1"/>
</dbReference>
<dbReference type="SMART" id="SM00838">
    <property type="entry name" value="EFG_C"/>
    <property type="match status" value="1"/>
</dbReference>
<feature type="binding site" evidence="6">
    <location>
        <begin position="131"/>
        <end position="134"/>
    </location>
    <ligand>
        <name>GTP</name>
        <dbReference type="ChEBI" id="CHEBI:37565"/>
    </ligand>
</feature>
<keyword evidence="6" id="KW-0472">Membrane</keyword>
<dbReference type="Pfam" id="PF06421">
    <property type="entry name" value="LepA_C"/>
    <property type="match status" value="1"/>
</dbReference>
<dbReference type="PANTHER" id="PTHR43512">
    <property type="entry name" value="TRANSLATION FACTOR GUF1-RELATED"/>
    <property type="match status" value="1"/>
</dbReference>
<keyword evidence="2 6" id="KW-0547">Nucleotide-binding</keyword>